<keyword evidence="2 9" id="KW-1003">Cell membrane</keyword>
<keyword evidence="1 9" id="KW-0813">Transport</keyword>
<dbReference type="GO" id="GO:0005524">
    <property type="term" value="F:ATP binding"/>
    <property type="evidence" value="ECO:0007669"/>
    <property type="project" value="UniProtKB-UniRule"/>
</dbReference>
<reference evidence="11 12" key="1">
    <citation type="submission" date="2015-04" db="EMBL/GenBank/DDBJ databases">
        <title>Draft genome sequence of bacteremic isolate Catabacter hongkongensis type strain HKU16T.</title>
        <authorList>
            <person name="Lau S.K."/>
            <person name="Teng J.L."/>
            <person name="Huang Y."/>
            <person name="Curreem S.O."/>
            <person name="Tsui S.K."/>
            <person name="Woo P.C."/>
        </authorList>
    </citation>
    <scope>NUCLEOTIDE SEQUENCE [LARGE SCALE GENOMIC DNA]</scope>
    <source>
        <strain evidence="11 12">HKU16</strain>
    </source>
</reference>
<evidence type="ECO:0000259" key="10">
    <source>
        <dbReference type="PROSITE" id="PS50893"/>
    </source>
</evidence>
<evidence type="ECO:0000313" key="11">
    <source>
        <dbReference type="EMBL" id="KKI49438.1"/>
    </source>
</evidence>
<dbReference type="InterPro" id="IPR003593">
    <property type="entry name" value="AAA+_ATPase"/>
</dbReference>
<protein>
    <recommendedName>
        <fullName evidence="9">Ribose/galactose/methyl galactoside import ATP-binding protein</fullName>
        <ecNumber evidence="9">7.5.2.11</ecNumber>
    </recommendedName>
</protein>
<keyword evidence="12" id="KW-1185">Reference proteome</keyword>
<dbReference type="CDD" id="cd03215">
    <property type="entry name" value="ABC_Carb_Monos_II"/>
    <property type="match status" value="1"/>
</dbReference>
<evidence type="ECO:0000256" key="4">
    <source>
        <dbReference type="ARBA" id="ARBA00022737"/>
    </source>
</evidence>
<name>A0A0M2NB16_9FIRM</name>
<dbReference type="Proteomes" id="UP000034076">
    <property type="component" value="Unassembled WGS sequence"/>
</dbReference>
<dbReference type="Pfam" id="PF00005">
    <property type="entry name" value="ABC_tran"/>
    <property type="match status" value="2"/>
</dbReference>
<evidence type="ECO:0000256" key="3">
    <source>
        <dbReference type="ARBA" id="ARBA00022597"/>
    </source>
</evidence>
<dbReference type="InterPro" id="IPR003439">
    <property type="entry name" value="ABC_transporter-like_ATP-bd"/>
</dbReference>
<dbReference type="PANTHER" id="PTHR43790">
    <property type="entry name" value="CARBOHYDRATE TRANSPORT ATP-BINDING PROTEIN MG119-RELATED"/>
    <property type="match status" value="1"/>
</dbReference>
<dbReference type="SMART" id="SM00382">
    <property type="entry name" value="AAA"/>
    <property type="match status" value="2"/>
</dbReference>
<keyword evidence="8 9" id="KW-0472">Membrane</keyword>
<evidence type="ECO:0000256" key="2">
    <source>
        <dbReference type="ARBA" id="ARBA00022475"/>
    </source>
</evidence>
<dbReference type="CDD" id="cd03216">
    <property type="entry name" value="ABC_Carb_Monos_I"/>
    <property type="match status" value="1"/>
</dbReference>
<evidence type="ECO:0000313" key="12">
    <source>
        <dbReference type="Proteomes" id="UP000034076"/>
    </source>
</evidence>
<dbReference type="PROSITE" id="PS00211">
    <property type="entry name" value="ABC_TRANSPORTER_1"/>
    <property type="match status" value="1"/>
</dbReference>
<dbReference type="GO" id="GO:0043211">
    <property type="term" value="F:ABC-type carbohydrate transporter activity"/>
    <property type="evidence" value="ECO:0007669"/>
    <property type="project" value="UniProtKB-UniRule"/>
</dbReference>
<dbReference type="InterPro" id="IPR017871">
    <property type="entry name" value="ABC_transporter-like_CS"/>
</dbReference>
<dbReference type="InterPro" id="IPR027417">
    <property type="entry name" value="P-loop_NTPase"/>
</dbReference>
<evidence type="ECO:0000256" key="8">
    <source>
        <dbReference type="ARBA" id="ARBA00023136"/>
    </source>
</evidence>
<keyword evidence="4" id="KW-0677">Repeat</keyword>
<comment type="catalytic activity">
    <reaction evidence="9">
        <text>D-galactose(out) + ATP + H2O = D-galactose(in) + ADP + phosphate + H(+)</text>
        <dbReference type="Rhea" id="RHEA:60156"/>
        <dbReference type="ChEBI" id="CHEBI:4139"/>
        <dbReference type="ChEBI" id="CHEBI:15377"/>
        <dbReference type="ChEBI" id="CHEBI:15378"/>
        <dbReference type="ChEBI" id="CHEBI:30616"/>
        <dbReference type="ChEBI" id="CHEBI:43474"/>
        <dbReference type="ChEBI" id="CHEBI:456216"/>
        <dbReference type="EC" id="7.5.2.11"/>
    </reaction>
</comment>
<evidence type="ECO:0000256" key="9">
    <source>
        <dbReference type="RuleBase" id="RU367029"/>
    </source>
</evidence>
<evidence type="ECO:0000256" key="7">
    <source>
        <dbReference type="ARBA" id="ARBA00022967"/>
    </source>
</evidence>
<gene>
    <name evidence="11" type="ORF">CHK_3016</name>
</gene>
<dbReference type="PANTHER" id="PTHR43790:SF7">
    <property type="entry name" value="GALACTOSE_METHYL GALACTOSIDE IMPORT ATP-BINDING PROTEIN MGLA"/>
    <property type="match status" value="1"/>
</dbReference>
<keyword evidence="3 9" id="KW-0762">Sugar transport</keyword>
<comment type="similarity">
    <text evidence="9">Belongs to the ABC transporter superfamily.</text>
</comment>
<comment type="caution">
    <text evidence="11">The sequence shown here is derived from an EMBL/GenBank/DDBJ whole genome shotgun (WGS) entry which is preliminary data.</text>
</comment>
<feature type="domain" description="ABC transporter" evidence="10">
    <location>
        <begin position="8"/>
        <end position="248"/>
    </location>
</feature>
<keyword evidence="7 9" id="KW-1278">Translocase</keyword>
<dbReference type="PROSITE" id="PS50893">
    <property type="entry name" value="ABC_TRANSPORTER_2"/>
    <property type="match status" value="2"/>
</dbReference>
<evidence type="ECO:0000256" key="6">
    <source>
        <dbReference type="ARBA" id="ARBA00022840"/>
    </source>
</evidence>
<evidence type="ECO:0000256" key="5">
    <source>
        <dbReference type="ARBA" id="ARBA00022741"/>
    </source>
</evidence>
<dbReference type="STRING" id="270498.CHK_3016"/>
<dbReference type="Gene3D" id="3.40.50.300">
    <property type="entry name" value="P-loop containing nucleotide triphosphate hydrolases"/>
    <property type="match status" value="2"/>
</dbReference>
<dbReference type="AlphaFoldDB" id="A0A0M2NB16"/>
<dbReference type="SUPFAM" id="SSF52540">
    <property type="entry name" value="P-loop containing nucleoside triphosphate hydrolases"/>
    <property type="match status" value="2"/>
</dbReference>
<evidence type="ECO:0000256" key="1">
    <source>
        <dbReference type="ARBA" id="ARBA00022448"/>
    </source>
</evidence>
<proteinExistence type="inferred from homology"/>
<accession>A0A0M2NB16</accession>
<sequence length="513" mass="56022">MIMGEYILEAINITKKFPGVIANDNVCLNTKKGEILGLIGENGAGKSTILKILNGIYPSGSYTGTLKINGEVVEPKSPQDAIDLGIGFVPQEINVLNNFSVAENIYMSDLGLGNKNAKTVNFKELFNRASELLSSNKINLDPRADVRKLSIGQQQMLMIARALSSQPKILILDEPTTSLSAADVESLFEVVRHLKEKGTSVIFVTHKLAEILELTDRVTILRDGKNISSFEKAEYQTEKIIADMIGRKMDNMYPARNAKIGDVVLEVNGLTVPHPHILGRNLIEDISFKVRAGQVVGLAGLVGAGRTEVVSAIYGMFQPSAGTITMNGKPVKIRNTTDAVNQGIALASEDRKKYGLNFVWDIKKNIAVSNLDAISTAGIFISGQKEDKRSRRYFDEMHIKAPSLKTKVGTLSGGNQQKVVIARCLNAEPKLIILDEPTKGIDVGSKNEIYQLINQLAEEGNAVLMISSELPELMAMSDHFIVMAEGRVVGELKKGEATDSRIMEMAVSTFKEF</sequence>
<organism evidence="11 12">
    <name type="scientific">Christensenella hongkongensis</name>
    <dbReference type="NCBI Taxonomy" id="270498"/>
    <lineage>
        <taxon>Bacteria</taxon>
        <taxon>Bacillati</taxon>
        <taxon>Bacillota</taxon>
        <taxon>Clostridia</taxon>
        <taxon>Christensenellales</taxon>
        <taxon>Christensenellaceae</taxon>
        <taxon>Christensenella</taxon>
    </lineage>
</organism>
<feature type="domain" description="ABC transporter" evidence="10">
    <location>
        <begin position="265"/>
        <end position="510"/>
    </location>
</feature>
<dbReference type="InterPro" id="IPR050107">
    <property type="entry name" value="ABC_carbohydrate_import_ATPase"/>
</dbReference>
<keyword evidence="5 9" id="KW-0547">Nucleotide-binding</keyword>
<dbReference type="GO" id="GO:0016887">
    <property type="term" value="F:ATP hydrolysis activity"/>
    <property type="evidence" value="ECO:0007669"/>
    <property type="project" value="InterPro"/>
</dbReference>
<comment type="subcellular location">
    <subcellularLocation>
        <location evidence="9">Cell membrane</location>
        <topology evidence="9">Peripheral membrane protein</topology>
    </subcellularLocation>
</comment>
<comment type="function">
    <text evidence="9">Part of an ABC transporter complex involved in carbohydrate import. Could be involved in ribose, galactose and/or methyl galactoside import. Responsible for energy coupling to the transport system.</text>
</comment>
<dbReference type="EC" id="7.5.2.11" evidence="9"/>
<dbReference type="EMBL" id="LAYJ01000133">
    <property type="protein sequence ID" value="KKI49438.1"/>
    <property type="molecule type" value="Genomic_DNA"/>
</dbReference>
<keyword evidence="6 9" id="KW-0067">ATP-binding</keyword>
<dbReference type="GO" id="GO:0005886">
    <property type="term" value="C:plasma membrane"/>
    <property type="evidence" value="ECO:0007669"/>
    <property type="project" value="UniProtKB-SubCell"/>
</dbReference>